<gene>
    <name evidence="2" type="ORF">PHA8399_04151</name>
</gene>
<evidence type="ECO:0000313" key="3">
    <source>
        <dbReference type="Proteomes" id="UP000051326"/>
    </source>
</evidence>
<dbReference type="AlphaFoldDB" id="A0A0P1HE88"/>
<dbReference type="InterPro" id="IPR036425">
    <property type="entry name" value="MoaB/Mog-like_dom_sf"/>
</dbReference>
<name>A0A0P1HE88_9RHOB</name>
<dbReference type="Proteomes" id="UP000051326">
    <property type="component" value="Unassembled WGS sequence"/>
</dbReference>
<protein>
    <submittedName>
        <fullName evidence="2">Putative molybdopterin biosynthesis protein MoeA/LysR substrate binding-domain-containing protein</fullName>
    </submittedName>
</protein>
<dbReference type="Pfam" id="PF00994">
    <property type="entry name" value="MoCF_biosynth"/>
    <property type="match status" value="1"/>
</dbReference>
<dbReference type="SMART" id="SM00852">
    <property type="entry name" value="MoCF_biosynth"/>
    <property type="match status" value="1"/>
</dbReference>
<feature type="domain" description="MoaB/Mog" evidence="1">
    <location>
        <begin position="170"/>
        <end position="304"/>
    </location>
</feature>
<reference evidence="2 3" key="1">
    <citation type="submission" date="2015-09" db="EMBL/GenBank/DDBJ databases">
        <authorList>
            <consortium name="Swine Surveillance"/>
        </authorList>
    </citation>
    <scope>NUCLEOTIDE SEQUENCE [LARGE SCALE GENOMIC DNA]</scope>
    <source>
        <strain evidence="2 3">CECT 8399</strain>
    </source>
</reference>
<sequence length="337" mass="34812">MRFGPVPLKDAEGAILAHSLQGSSGKVAKGTVLTAEDIKDLAAAGHETLTVARLDPADMHEDAAAETLAKALVPDPSAQGIRISGAGTGRVNLYATGAGLVRLDRGKLEAVNAVDPMITVATVPDYHRADAGGMLATIKIISYGVRADAIRRASSGAGDAIRVLPPVLSSATLIETTVGEDTPPDNLPDKGRAAMAGRLHRMGLSLSARVVVPHREDALAEVITRAPGQLVLILTGSATSDIHDVAPEALRLAGGTMTRFGMPVDPGNLLFLGTCRDKPVIGLPGCARSPALNGADWVLERVICGLPVRSADIAAMGVGGLLKEIPTRPMPRRDAEG</sequence>
<dbReference type="STRING" id="1396826.PHA8399_04151"/>
<accession>A0A0P1HE88</accession>
<dbReference type="UniPathway" id="UPA00344"/>
<dbReference type="SUPFAM" id="SSF53218">
    <property type="entry name" value="Molybdenum cofactor biosynthesis proteins"/>
    <property type="match status" value="1"/>
</dbReference>
<dbReference type="Gene3D" id="3.40.980.10">
    <property type="entry name" value="MoaB/Mog-like domain"/>
    <property type="match status" value="1"/>
</dbReference>
<dbReference type="CDD" id="cd03522">
    <property type="entry name" value="MoeA_like"/>
    <property type="match status" value="1"/>
</dbReference>
<dbReference type="EMBL" id="CYSR01000040">
    <property type="protein sequence ID" value="CUI01995.1"/>
    <property type="molecule type" value="Genomic_DNA"/>
</dbReference>
<evidence type="ECO:0000313" key="2">
    <source>
        <dbReference type="EMBL" id="CUI01995.1"/>
    </source>
</evidence>
<dbReference type="InterPro" id="IPR001453">
    <property type="entry name" value="MoaB/Mog_dom"/>
</dbReference>
<organism evidence="2 3">
    <name type="scientific">Leisingera aquaemixtae</name>
    <dbReference type="NCBI Taxonomy" id="1396826"/>
    <lineage>
        <taxon>Bacteria</taxon>
        <taxon>Pseudomonadati</taxon>
        <taxon>Pseudomonadota</taxon>
        <taxon>Alphaproteobacteria</taxon>
        <taxon>Rhodobacterales</taxon>
        <taxon>Roseobacteraceae</taxon>
        <taxon>Leisingera</taxon>
    </lineage>
</organism>
<dbReference type="RefSeq" id="WP_058287967.1">
    <property type="nucleotide sequence ID" value="NZ_CYSR01000040.1"/>
</dbReference>
<proteinExistence type="predicted"/>
<evidence type="ECO:0000259" key="1">
    <source>
        <dbReference type="SMART" id="SM00852"/>
    </source>
</evidence>